<dbReference type="Proteomes" id="UP000256970">
    <property type="component" value="Unassembled WGS sequence"/>
</dbReference>
<sequence>MAARIPTLLSCVLLQLLAATACRGDPCRDIAYAIQGSCVPTPKEKPSTPGSGQFTCTCFDYFTWDARARKCRRASLSAFAVARPFDITEKGVQKRAAAVTEVAEASWIYKYAAKKSTDIGVARWIVQDNGTLEANLYSVAVADASTAWAVGSKGIIKRYNGSAWSVERAPEAGASTLRAVAALSSQKAWAGGAEGFALYYDGTSWRDISVEKGRVINAITAVAEPDGTETVLAAAGAEQNANKLMSYIYKWDGQAWGAPVVIEDVTLRGITALDRYGAWACGFTSKGEASKRGVVMTWHHDTQVWTRGDIYVNLSGYARFTSIVAIDFWHLYVTGYVERADERGTELTGLVLTSVAALDRPLQADWSVGRGNENVAKFNKIAGLSPSTTVAVGLFKDAVADSPPDGPSSGDWGYPAVAWARDDTVRPQKANVSIAYELEVTGVGMKYV</sequence>
<protein>
    <submittedName>
        <fullName evidence="2">Uncharacterized protein</fullName>
    </submittedName>
</protein>
<accession>A0A383V383</accession>
<evidence type="ECO:0000313" key="2">
    <source>
        <dbReference type="EMBL" id="SZX60057.1"/>
    </source>
</evidence>
<evidence type="ECO:0000256" key="1">
    <source>
        <dbReference type="SAM" id="SignalP"/>
    </source>
</evidence>
<feature type="chain" id="PRO_5016913477" evidence="1">
    <location>
        <begin position="25"/>
        <end position="448"/>
    </location>
</feature>
<reference evidence="2 3" key="1">
    <citation type="submission" date="2016-10" db="EMBL/GenBank/DDBJ databases">
        <authorList>
            <person name="Cai Z."/>
        </authorList>
    </citation>
    <scope>NUCLEOTIDE SEQUENCE [LARGE SCALE GENOMIC DNA]</scope>
</reference>
<name>A0A383V383_TETOB</name>
<evidence type="ECO:0000313" key="3">
    <source>
        <dbReference type="Proteomes" id="UP000256970"/>
    </source>
</evidence>
<dbReference type="AlphaFoldDB" id="A0A383V383"/>
<dbReference type="PROSITE" id="PS51257">
    <property type="entry name" value="PROKAR_LIPOPROTEIN"/>
    <property type="match status" value="1"/>
</dbReference>
<feature type="signal peptide" evidence="1">
    <location>
        <begin position="1"/>
        <end position="24"/>
    </location>
</feature>
<organism evidence="2 3">
    <name type="scientific">Tetradesmus obliquus</name>
    <name type="common">Green alga</name>
    <name type="synonym">Acutodesmus obliquus</name>
    <dbReference type="NCBI Taxonomy" id="3088"/>
    <lineage>
        <taxon>Eukaryota</taxon>
        <taxon>Viridiplantae</taxon>
        <taxon>Chlorophyta</taxon>
        <taxon>core chlorophytes</taxon>
        <taxon>Chlorophyceae</taxon>
        <taxon>CS clade</taxon>
        <taxon>Sphaeropleales</taxon>
        <taxon>Scenedesmaceae</taxon>
        <taxon>Tetradesmus</taxon>
    </lineage>
</organism>
<gene>
    <name evidence="2" type="ORF">BQ4739_LOCUS638</name>
</gene>
<proteinExistence type="predicted"/>
<dbReference type="EMBL" id="FNXT01000045">
    <property type="protein sequence ID" value="SZX60057.1"/>
    <property type="molecule type" value="Genomic_DNA"/>
</dbReference>
<keyword evidence="1" id="KW-0732">Signal</keyword>
<keyword evidence="3" id="KW-1185">Reference proteome</keyword>